<protein>
    <recommendedName>
        <fullName evidence="10">Alpha-1,3-glucosyltransferase</fullName>
        <ecNumber evidence="10">2.4.1.-</ecNumber>
    </recommendedName>
</protein>
<dbReference type="EC" id="2.4.1.-" evidence="10"/>
<evidence type="ECO:0000256" key="9">
    <source>
        <dbReference type="ARBA" id="ARBA00023136"/>
    </source>
</evidence>
<dbReference type="GO" id="GO:0016757">
    <property type="term" value="F:glycosyltransferase activity"/>
    <property type="evidence" value="ECO:0007669"/>
    <property type="project" value="UniProtKB-KW"/>
</dbReference>
<evidence type="ECO:0000313" key="12">
    <source>
        <dbReference type="Proteomes" id="UP001558652"/>
    </source>
</evidence>
<evidence type="ECO:0000256" key="8">
    <source>
        <dbReference type="ARBA" id="ARBA00022989"/>
    </source>
</evidence>
<name>A0ABD0YEH9_9HEMI</name>
<proteinExistence type="inferred from homology"/>
<feature type="transmembrane region" description="Helical" evidence="10">
    <location>
        <begin position="338"/>
        <end position="357"/>
    </location>
</feature>
<evidence type="ECO:0000256" key="7">
    <source>
        <dbReference type="ARBA" id="ARBA00022824"/>
    </source>
</evidence>
<feature type="transmembrane region" description="Helical" evidence="10">
    <location>
        <begin position="212"/>
        <end position="231"/>
    </location>
</feature>
<evidence type="ECO:0000256" key="1">
    <source>
        <dbReference type="ARBA" id="ARBA00004477"/>
    </source>
</evidence>
<keyword evidence="7 10" id="KW-0256">Endoplasmic reticulum</keyword>
<keyword evidence="12" id="KW-1185">Reference proteome</keyword>
<dbReference type="PANTHER" id="PTHR12413">
    <property type="entry name" value="DOLICHYL GLYCOSYLTRANSFERASE"/>
    <property type="match status" value="1"/>
</dbReference>
<keyword evidence="6 10" id="KW-0812">Transmembrane</keyword>
<evidence type="ECO:0000256" key="2">
    <source>
        <dbReference type="ARBA" id="ARBA00004922"/>
    </source>
</evidence>
<dbReference type="GO" id="GO:0005789">
    <property type="term" value="C:endoplasmic reticulum membrane"/>
    <property type="evidence" value="ECO:0007669"/>
    <property type="project" value="UniProtKB-SubCell"/>
</dbReference>
<comment type="caution">
    <text evidence="11">The sequence shown here is derived from an EMBL/GenBank/DDBJ whole genome shotgun (WGS) entry which is preliminary data.</text>
</comment>
<comment type="subcellular location">
    <subcellularLocation>
        <location evidence="1 10">Endoplasmic reticulum membrane</location>
        <topology evidence="1 10">Multi-pass membrane protein</topology>
    </subcellularLocation>
</comment>
<feature type="transmembrane region" description="Helical" evidence="10">
    <location>
        <begin position="118"/>
        <end position="139"/>
    </location>
</feature>
<reference evidence="11 12" key="1">
    <citation type="submission" date="2024-07" db="EMBL/GenBank/DDBJ databases">
        <title>Chromosome-level genome assembly of the water stick insect Ranatra chinensis (Heteroptera: Nepidae).</title>
        <authorList>
            <person name="Liu X."/>
        </authorList>
    </citation>
    <scope>NUCLEOTIDE SEQUENCE [LARGE SCALE GENOMIC DNA]</scope>
    <source>
        <strain evidence="11">Cailab_2021Rc</strain>
        <tissue evidence="11">Muscle</tissue>
    </source>
</reference>
<evidence type="ECO:0000256" key="4">
    <source>
        <dbReference type="ARBA" id="ARBA00022676"/>
    </source>
</evidence>
<dbReference type="EMBL" id="JBFDAA010000008">
    <property type="protein sequence ID" value="KAL1129708.1"/>
    <property type="molecule type" value="Genomic_DNA"/>
</dbReference>
<dbReference type="AlphaFoldDB" id="A0ABD0YEH9"/>
<evidence type="ECO:0000256" key="10">
    <source>
        <dbReference type="RuleBase" id="RU363110"/>
    </source>
</evidence>
<feature type="transmembrane region" description="Helical" evidence="10">
    <location>
        <begin position="184"/>
        <end position="206"/>
    </location>
</feature>
<evidence type="ECO:0000256" key="5">
    <source>
        <dbReference type="ARBA" id="ARBA00022679"/>
    </source>
</evidence>
<accession>A0ABD0YEH9</accession>
<evidence type="ECO:0000256" key="6">
    <source>
        <dbReference type="ARBA" id="ARBA00022692"/>
    </source>
</evidence>
<feature type="transmembrane region" description="Helical" evidence="10">
    <location>
        <begin position="307"/>
        <end position="326"/>
    </location>
</feature>
<dbReference type="PANTHER" id="PTHR12413:SF1">
    <property type="entry name" value="DOLICHYL PYROPHOSPHATE MAN9GLCNAC2 ALPHA-1,3-GLUCOSYLTRANSFERASE"/>
    <property type="match status" value="1"/>
</dbReference>
<dbReference type="InterPro" id="IPR004856">
    <property type="entry name" value="Glyco_trans_ALG6/ALG8"/>
</dbReference>
<organism evidence="11 12">
    <name type="scientific">Ranatra chinensis</name>
    <dbReference type="NCBI Taxonomy" id="642074"/>
    <lineage>
        <taxon>Eukaryota</taxon>
        <taxon>Metazoa</taxon>
        <taxon>Ecdysozoa</taxon>
        <taxon>Arthropoda</taxon>
        <taxon>Hexapoda</taxon>
        <taxon>Insecta</taxon>
        <taxon>Pterygota</taxon>
        <taxon>Neoptera</taxon>
        <taxon>Paraneoptera</taxon>
        <taxon>Hemiptera</taxon>
        <taxon>Heteroptera</taxon>
        <taxon>Panheteroptera</taxon>
        <taxon>Nepomorpha</taxon>
        <taxon>Nepidae</taxon>
        <taxon>Ranatrinae</taxon>
        <taxon>Ranatra</taxon>
    </lineage>
</organism>
<evidence type="ECO:0000313" key="11">
    <source>
        <dbReference type="EMBL" id="KAL1129708.1"/>
    </source>
</evidence>
<dbReference type="Pfam" id="PF03155">
    <property type="entry name" value="Alg6_Alg8"/>
    <property type="match status" value="1"/>
</dbReference>
<feature type="transmembrane region" description="Helical" evidence="10">
    <location>
        <begin position="73"/>
        <end position="98"/>
    </location>
</feature>
<keyword evidence="5 10" id="KW-0808">Transferase</keyword>
<dbReference type="Proteomes" id="UP001558652">
    <property type="component" value="Unassembled WGS sequence"/>
</dbReference>
<keyword evidence="4 10" id="KW-0328">Glycosyltransferase</keyword>
<feature type="transmembrane region" description="Helical" evidence="10">
    <location>
        <begin position="275"/>
        <end position="295"/>
    </location>
</feature>
<comment type="similarity">
    <text evidence="3 10">Belongs to the ALG6/ALG8 glucosyltransferase family.</text>
</comment>
<sequence>MRSTVIISDSLTFLAASWIYFKVGQIENLLCHLIVVAYPGLILIDHGHFQYNCVSLGLVIFSVSALRKDYDILSCVMFCLSLSFKQMSLYYALPYFFYFLGKCLKEAYYKSQISGLKSLIKISLSVILTIGIVCSPFLFDSNNIIHILNRIFPLDRGIFEDKVSNIWCVLNLFYKFKIKMSNSAMAAMCSAVTLVAVLPSSVNILLNPRKDMFLLSLINSSLAFFLFSFQVHEKSILLVALPVMFYFKHDPLHCFWFLLISTFSMLPLFKKDGLVIPFLILSVFYIIVFVSFDQFSHLESAKHMKLGHLMFSFVGCCILTFCILFVNPPTKYPDIFPLLISVYSACHFVGFFVYFNYKQIAFRFKI</sequence>
<comment type="pathway">
    <text evidence="2 10">Protein modification; protein glycosylation.</text>
</comment>
<gene>
    <name evidence="11" type="ORF">AAG570_012652</name>
</gene>
<feature type="transmembrane region" description="Helical" evidence="10">
    <location>
        <begin position="252"/>
        <end position="269"/>
    </location>
</feature>
<keyword evidence="9 10" id="KW-0472">Membrane</keyword>
<keyword evidence="8 10" id="KW-1133">Transmembrane helix</keyword>
<evidence type="ECO:0000256" key="3">
    <source>
        <dbReference type="ARBA" id="ARBA00008715"/>
    </source>
</evidence>